<feature type="compositionally biased region" description="Polar residues" evidence="2">
    <location>
        <begin position="131"/>
        <end position="144"/>
    </location>
</feature>
<evidence type="ECO:0000256" key="2">
    <source>
        <dbReference type="SAM" id="MobiDB-lite"/>
    </source>
</evidence>
<proteinExistence type="predicted"/>
<feature type="compositionally biased region" description="Acidic residues" evidence="2">
    <location>
        <begin position="266"/>
        <end position="275"/>
    </location>
</feature>
<dbReference type="EMBL" id="JAKELL010000054">
    <property type="protein sequence ID" value="KAH8986479.1"/>
    <property type="molecule type" value="Genomic_DNA"/>
</dbReference>
<feature type="compositionally biased region" description="Pro residues" evidence="2">
    <location>
        <begin position="30"/>
        <end position="41"/>
    </location>
</feature>
<accession>A0AAD4LCQ9</accession>
<comment type="caution">
    <text evidence="3">The sequence shown here is derived from an EMBL/GenBank/DDBJ whole genome shotgun (WGS) entry which is preliminary data.</text>
</comment>
<feature type="region of interest" description="Disordered" evidence="2">
    <location>
        <begin position="1"/>
        <end position="46"/>
    </location>
</feature>
<feature type="coiled-coil region" evidence="1">
    <location>
        <begin position="322"/>
        <end position="366"/>
    </location>
</feature>
<keyword evidence="1" id="KW-0175">Coiled coil</keyword>
<organism evidence="3 4">
    <name type="scientific">Lactarius akahatsu</name>
    <dbReference type="NCBI Taxonomy" id="416441"/>
    <lineage>
        <taxon>Eukaryota</taxon>
        <taxon>Fungi</taxon>
        <taxon>Dikarya</taxon>
        <taxon>Basidiomycota</taxon>
        <taxon>Agaricomycotina</taxon>
        <taxon>Agaricomycetes</taxon>
        <taxon>Russulales</taxon>
        <taxon>Russulaceae</taxon>
        <taxon>Lactarius</taxon>
    </lineage>
</organism>
<keyword evidence="4" id="KW-1185">Reference proteome</keyword>
<gene>
    <name evidence="3" type="ORF">EDB92DRAFT_1255383</name>
</gene>
<feature type="compositionally biased region" description="Polar residues" evidence="2">
    <location>
        <begin position="14"/>
        <end position="26"/>
    </location>
</feature>
<feature type="compositionally biased region" description="Low complexity" evidence="2">
    <location>
        <begin position="145"/>
        <end position="156"/>
    </location>
</feature>
<dbReference type="AlphaFoldDB" id="A0AAD4LCQ9"/>
<protein>
    <recommendedName>
        <fullName evidence="5">BHLH domain-containing protein</fullName>
    </recommendedName>
</protein>
<feature type="region of interest" description="Disordered" evidence="2">
    <location>
        <begin position="226"/>
        <end position="284"/>
    </location>
</feature>
<evidence type="ECO:0008006" key="5">
    <source>
        <dbReference type="Google" id="ProtNLM"/>
    </source>
</evidence>
<evidence type="ECO:0000313" key="3">
    <source>
        <dbReference type="EMBL" id="KAH8986479.1"/>
    </source>
</evidence>
<evidence type="ECO:0000313" key="4">
    <source>
        <dbReference type="Proteomes" id="UP001201163"/>
    </source>
</evidence>
<feature type="region of interest" description="Disordered" evidence="2">
    <location>
        <begin position="127"/>
        <end position="213"/>
    </location>
</feature>
<reference evidence="3" key="1">
    <citation type="submission" date="2022-01" db="EMBL/GenBank/DDBJ databases">
        <title>Comparative genomics reveals a dynamic genome evolution in the ectomycorrhizal milk-cap (Lactarius) mushrooms.</title>
        <authorList>
            <consortium name="DOE Joint Genome Institute"/>
            <person name="Lebreton A."/>
            <person name="Tang N."/>
            <person name="Kuo A."/>
            <person name="LaButti K."/>
            <person name="Drula E."/>
            <person name="Barry K."/>
            <person name="Clum A."/>
            <person name="Lipzen A."/>
            <person name="Mousain D."/>
            <person name="Ng V."/>
            <person name="Wang R."/>
            <person name="Wang X."/>
            <person name="Dai Y."/>
            <person name="Henrissat B."/>
            <person name="Grigoriev I.V."/>
            <person name="Guerin-Laguette A."/>
            <person name="Yu F."/>
            <person name="Martin F.M."/>
        </authorList>
    </citation>
    <scope>NUCLEOTIDE SEQUENCE</scope>
    <source>
        <strain evidence="3">QP</strain>
    </source>
</reference>
<dbReference type="Proteomes" id="UP001201163">
    <property type="component" value="Unassembled WGS sequence"/>
</dbReference>
<evidence type="ECO:0000256" key="1">
    <source>
        <dbReference type="SAM" id="Coils"/>
    </source>
</evidence>
<sequence length="376" mass="41201">MQSSRGLHLHGATPSPTDRSNPNATIPSSFHPPEPVPPSPPYFINSLTNQRLTGSMMSYPQVDHHSLSSAPAYQDTVSWQYQQQWNAPVIDAGPSSENPPSVPLHTLGGMVSASHEGSTFVPSLPPARPMQSRSHYFGASTTQAPSFPTSPTSGSPRDLQENPLHFGANVSAGSVPAASPHISQGAPPLQPFNSSPDIWHSQSAGASVSSSPVTPTIAVAVSVGEKGCKGVHRRSPTESTRVNSRYDPVGRPPRGTARSGPASESLTDEGEEERDSDGSVRDVRDKKRRYAKTFRDTEKHLFEKLRHRLFPQDPHAKRSECLERAIESVDELLQLRENEAQRQKEMHYLKQQLSDAERRIERLCRELNGRSHPMGN</sequence>
<feature type="compositionally biased region" description="Low complexity" evidence="2">
    <location>
        <begin position="201"/>
        <end position="213"/>
    </location>
</feature>
<name>A0AAD4LCQ9_9AGAM</name>